<dbReference type="Proteomes" id="UP000019251">
    <property type="component" value="Unassembled WGS sequence"/>
</dbReference>
<gene>
    <name evidence="2" type="ORF">LMUR_14124</name>
</gene>
<accession>A0A829R2E2</accession>
<evidence type="ECO:0000313" key="2">
    <source>
        <dbReference type="EMBL" id="EUJ25884.1"/>
    </source>
</evidence>
<feature type="transmembrane region" description="Helical" evidence="1">
    <location>
        <begin position="12"/>
        <end position="32"/>
    </location>
</feature>
<reference evidence="2 3" key="1">
    <citation type="submission" date="2012-12" db="EMBL/GenBank/DDBJ databases">
        <title>Novel taxa of Listeriaceae from agricultural environments in the United States.</title>
        <authorList>
            <person name="den Bakker H.C."/>
            <person name="Allred A."/>
            <person name="Warchocki S."/>
            <person name="Wright E.M."/>
            <person name="Burrell A."/>
            <person name="Nightingale K.K."/>
            <person name="Kephart D."/>
            <person name="Wiedmann M."/>
        </authorList>
    </citation>
    <scope>NUCLEOTIDE SEQUENCE [LARGE SCALE GENOMIC DNA]</scope>
    <source>
        <strain evidence="2 3">FSL F6-1183</strain>
    </source>
</reference>
<organism evidence="2 3">
    <name type="scientific">Listeria grayi FSL F6-1183</name>
    <dbReference type="NCBI Taxonomy" id="1265827"/>
    <lineage>
        <taxon>Bacteria</taxon>
        <taxon>Bacillati</taxon>
        <taxon>Bacillota</taxon>
        <taxon>Bacilli</taxon>
        <taxon>Bacillales</taxon>
        <taxon>Listeriaceae</taxon>
        <taxon>Listeria</taxon>
    </lineage>
</organism>
<dbReference type="RefSeq" id="WP_260450464.1">
    <property type="nucleotide sequence ID" value="NZ_AODG01000020.1"/>
</dbReference>
<dbReference type="EMBL" id="AODG01000020">
    <property type="protein sequence ID" value="EUJ25884.1"/>
    <property type="molecule type" value="Genomic_DNA"/>
</dbReference>
<comment type="caution">
    <text evidence="2">The sequence shown here is derived from an EMBL/GenBank/DDBJ whole genome shotgun (WGS) entry which is preliminary data.</text>
</comment>
<dbReference type="InterPro" id="IPR021008">
    <property type="entry name" value="DltX"/>
</dbReference>
<dbReference type="AlphaFoldDB" id="A0A829R2E2"/>
<sequence length="47" mass="5774">MKLKLLLTKPIVIFFLRTLFYLLIFFGLFWFYGFKNPNGAQFIYNEF</sequence>
<keyword evidence="1" id="KW-0812">Transmembrane</keyword>
<proteinExistence type="predicted"/>
<keyword evidence="1" id="KW-0472">Membrane</keyword>
<evidence type="ECO:0008006" key="4">
    <source>
        <dbReference type="Google" id="ProtNLM"/>
    </source>
</evidence>
<evidence type="ECO:0000256" key="1">
    <source>
        <dbReference type="SAM" id="Phobius"/>
    </source>
</evidence>
<dbReference type="Pfam" id="PF12459">
    <property type="entry name" value="DltX"/>
    <property type="match status" value="1"/>
</dbReference>
<name>A0A829R2E2_LISGR</name>
<protein>
    <recommendedName>
        <fullName evidence="4">D-Ala-teichoic acid biosynthesis protein</fullName>
    </recommendedName>
</protein>
<keyword evidence="1" id="KW-1133">Transmembrane helix</keyword>
<evidence type="ECO:0000313" key="3">
    <source>
        <dbReference type="Proteomes" id="UP000019251"/>
    </source>
</evidence>